<organism evidence="1 2">
    <name type="scientific">Candidatus Woesebacteria bacterium RIFOXYD1_FULL_43_18</name>
    <dbReference type="NCBI Taxonomy" id="1802551"/>
    <lineage>
        <taxon>Bacteria</taxon>
        <taxon>Candidatus Woeseibacteriota</taxon>
    </lineage>
</organism>
<name>A0A1F8DIZ6_9BACT</name>
<evidence type="ECO:0000313" key="1">
    <source>
        <dbReference type="EMBL" id="OGM87999.1"/>
    </source>
</evidence>
<proteinExistence type="predicted"/>
<evidence type="ECO:0000313" key="2">
    <source>
        <dbReference type="Proteomes" id="UP000177596"/>
    </source>
</evidence>
<dbReference type="EMBL" id="MGIL01000018">
    <property type="protein sequence ID" value="OGM87999.1"/>
    <property type="molecule type" value="Genomic_DNA"/>
</dbReference>
<accession>A0A1F8DIZ6</accession>
<gene>
    <name evidence="1" type="ORF">A2573_02495</name>
</gene>
<dbReference type="AlphaFoldDB" id="A0A1F8DIZ6"/>
<comment type="caution">
    <text evidence="1">The sequence shown here is derived from an EMBL/GenBank/DDBJ whole genome shotgun (WGS) entry which is preliminary data.</text>
</comment>
<reference evidence="1 2" key="1">
    <citation type="journal article" date="2016" name="Nat. Commun.">
        <title>Thousands of microbial genomes shed light on interconnected biogeochemical processes in an aquifer system.</title>
        <authorList>
            <person name="Anantharaman K."/>
            <person name="Brown C.T."/>
            <person name="Hug L.A."/>
            <person name="Sharon I."/>
            <person name="Castelle C.J."/>
            <person name="Probst A.J."/>
            <person name="Thomas B.C."/>
            <person name="Singh A."/>
            <person name="Wilkins M.J."/>
            <person name="Karaoz U."/>
            <person name="Brodie E.L."/>
            <person name="Williams K.H."/>
            <person name="Hubbard S.S."/>
            <person name="Banfield J.F."/>
        </authorList>
    </citation>
    <scope>NUCLEOTIDE SEQUENCE [LARGE SCALE GENOMIC DNA]</scope>
</reference>
<protein>
    <submittedName>
        <fullName evidence="1">Uncharacterized protein</fullName>
    </submittedName>
</protein>
<sequence length="112" mass="12908">MAKIVNYNVCKNKGDMSLVEYLYEKRNDCQDWIMVRANGTVPVIIPEVSDWLLLVISSEESIDTPNIKRIAAIPMDNPFKIMLFDGSEDSYTTIWAWVKDFQSDKTVIIETQ</sequence>
<dbReference type="Proteomes" id="UP000177596">
    <property type="component" value="Unassembled WGS sequence"/>
</dbReference>